<gene>
    <name evidence="2" type="ORF">B9Z44_14845</name>
</gene>
<organism evidence="2 3">
    <name type="scientific">Limnohabitans curvus</name>
    <dbReference type="NCBI Taxonomy" id="323423"/>
    <lineage>
        <taxon>Bacteria</taxon>
        <taxon>Pseudomonadati</taxon>
        <taxon>Pseudomonadota</taxon>
        <taxon>Betaproteobacteria</taxon>
        <taxon>Burkholderiales</taxon>
        <taxon>Comamonadaceae</taxon>
        <taxon>Limnohabitans</taxon>
    </lineage>
</organism>
<sequence length="251" mass="27979">MVQHLLLRLRAPLIAFGGETIDNYGVIRDFPALSMVTGLMANALGWDRGDDTLHNRLQERMVMGARLDASGERLEDYQTALIYEDDAGWTTHGKAEGRKKSPSYSPMPDGRRGLTLQRYRHYHADMNVLVALRLKPAEEAPTLDDLATALDKPARPLFVGRKNCLPTDRLMAGLMEADNILSALQLAVPALSHNVRAQWPDGEGRLPDQQDRTLDVCDERNWTSGVHGGWRPVREGVLLLKPHSITEQEAA</sequence>
<dbReference type="Proteomes" id="UP000251341">
    <property type="component" value="Unassembled WGS sequence"/>
</dbReference>
<comment type="caution">
    <text evidence="2">The sequence shown here is derived from an EMBL/GenBank/DDBJ whole genome shotgun (WGS) entry which is preliminary data.</text>
</comment>
<dbReference type="InterPro" id="IPR010147">
    <property type="entry name" value="CRISPR-assoc_prot_CasD"/>
</dbReference>
<name>A0A315EKV1_9BURK</name>
<evidence type="ECO:0000256" key="1">
    <source>
        <dbReference type="SAM" id="MobiDB-lite"/>
    </source>
</evidence>
<dbReference type="EMBL" id="NESP01000002">
    <property type="protein sequence ID" value="PUE56514.1"/>
    <property type="molecule type" value="Genomic_DNA"/>
</dbReference>
<keyword evidence="3" id="KW-1185">Reference proteome</keyword>
<dbReference type="GO" id="GO:0003723">
    <property type="term" value="F:RNA binding"/>
    <property type="evidence" value="ECO:0007669"/>
    <property type="project" value="InterPro"/>
</dbReference>
<dbReference type="Pfam" id="PF09704">
    <property type="entry name" value="Cas_Cas5d"/>
    <property type="match status" value="1"/>
</dbReference>
<accession>A0A315EKV1</accession>
<dbReference type="CDD" id="cd09645">
    <property type="entry name" value="Cas5_I-E"/>
    <property type="match status" value="1"/>
</dbReference>
<evidence type="ECO:0000313" key="2">
    <source>
        <dbReference type="EMBL" id="PUE56514.1"/>
    </source>
</evidence>
<reference evidence="2 3" key="1">
    <citation type="submission" date="2017-04" db="EMBL/GenBank/DDBJ databases">
        <title>Unexpected and diverse lifestyles within the genus Limnohabitans.</title>
        <authorList>
            <person name="Kasalicky V."/>
            <person name="Mehrshad M."/>
            <person name="Andrei S.-A."/>
            <person name="Salcher M."/>
            <person name="Kratochvilova H."/>
            <person name="Simek K."/>
            <person name="Ghai R."/>
        </authorList>
    </citation>
    <scope>NUCLEOTIDE SEQUENCE [LARGE SCALE GENOMIC DNA]</scope>
    <source>
        <strain evidence="2 3">MWH-C5</strain>
    </source>
</reference>
<proteinExistence type="predicted"/>
<feature type="region of interest" description="Disordered" evidence="1">
    <location>
        <begin position="91"/>
        <end position="110"/>
    </location>
</feature>
<dbReference type="Gene3D" id="3.30.70.2660">
    <property type="match status" value="1"/>
</dbReference>
<evidence type="ECO:0000313" key="3">
    <source>
        <dbReference type="Proteomes" id="UP000251341"/>
    </source>
</evidence>
<dbReference type="GO" id="GO:0043571">
    <property type="term" value="P:maintenance of CRISPR repeat elements"/>
    <property type="evidence" value="ECO:0007669"/>
    <property type="project" value="InterPro"/>
</dbReference>
<dbReference type="AlphaFoldDB" id="A0A315EKV1"/>
<dbReference type="NCBIfam" id="TIGR01868">
    <property type="entry name" value="casD_Cas5e"/>
    <property type="match status" value="1"/>
</dbReference>
<dbReference type="RefSeq" id="WP_108403043.1">
    <property type="nucleotide sequence ID" value="NZ_NESP01000002.1"/>
</dbReference>
<dbReference type="InterPro" id="IPR021124">
    <property type="entry name" value="CRISPR-assoc_prot_Cas5"/>
</dbReference>
<protein>
    <submittedName>
        <fullName evidence="2">Type I-E CRISPR-associated protein Cas5/CasD</fullName>
    </submittedName>
</protein>
<dbReference type="GO" id="GO:0051607">
    <property type="term" value="P:defense response to virus"/>
    <property type="evidence" value="ECO:0007669"/>
    <property type="project" value="InterPro"/>
</dbReference>